<dbReference type="InterPro" id="IPR041982">
    <property type="entry name" value="Ribosomal_eS4_KOW"/>
</dbReference>
<dbReference type="Pfam" id="PF16121">
    <property type="entry name" value="40S_S4_C"/>
    <property type="match status" value="1"/>
</dbReference>
<dbReference type="GO" id="GO:0005840">
    <property type="term" value="C:ribosome"/>
    <property type="evidence" value="ECO:0007669"/>
    <property type="project" value="UniProtKB-KW"/>
</dbReference>
<evidence type="ECO:0000313" key="2">
    <source>
        <dbReference type="EMBL" id="KAK2082903.1"/>
    </source>
</evidence>
<proteinExistence type="predicted"/>
<evidence type="ECO:0000313" key="3">
    <source>
        <dbReference type="Proteomes" id="UP001266305"/>
    </source>
</evidence>
<feature type="domain" description="Small ribosomal subunit protein eS4 C-terminal" evidence="1">
    <location>
        <begin position="30"/>
        <end position="75"/>
    </location>
</feature>
<dbReference type="EMBL" id="JASSZA010000023">
    <property type="protein sequence ID" value="KAK2082903.1"/>
    <property type="molecule type" value="Genomic_DNA"/>
</dbReference>
<sequence>MISQSKKGRAGVTNGERHSGCFNVVHVKHANGNSFATWLSNIFVISRGNKPWISLPQGKGIHLTIAEEKNKRLMAKPHLTIAEEKNKRLMAKPHLTIAEEKNKRLMAKPSSG</sequence>
<dbReference type="InterPro" id="IPR014722">
    <property type="entry name" value="Rib_uL2_dom2"/>
</dbReference>
<gene>
    <name evidence="2" type="primary">RPS4X_36</name>
    <name evidence="2" type="ORF">P7K49_038139</name>
</gene>
<dbReference type="InterPro" id="IPR032277">
    <property type="entry name" value="Ribosomal_eS4_C"/>
</dbReference>
<name>A0ABQ9TDT5_SAGOE</name>
<dbReference type="Gene3D" id="2.30.30.30">
    <property type="match status" value="1"/>
</dbReference>
<reference evidence="2 3" key="1">
    <citation type="submission" date="2023-05" db="EMBL/GenBank/DDBJ databases">
        <title>B98-5 Cell Line De Novo Hybrid Assembly: An Optical Mapping Approach.</title>
        <authorList>
            <person name="Kananen K."/>
            <person name="Auerbach J.A."/>
            <person name="Kautto E."/>
            <person name="Blachly J.S."/>
        </authorList>
    </citation>
    <scope>NUCLEOTIDE SEQUENCE [LARGE SCALE GENOMIC DNA]</scope>
    <source>
        <strain evidence="2">B95-8</strain>
        <tissue evidence="2">Cell line</tissue>
    </source>
</reference>
<keyword evidence="3" id="KW-1185">Reference proteome</keyword>
<dbReference type="InterPro" id="IPR000876">
    <property type="entry name" value="Ribosomal_eS4"/>
</dbReference>
<comment type="caution">
    <text evidence="2">The sequence shown here is derived from an EMBL/GenBank/DDBJ whole genome shotgun (WGS) entry which is preliminary data.</text>
</comment>
<dbReference type="CDD" id="cd06087">
    <property type="entry name" value="KOW_RPS4"/>
    <property type="match status" value="1"/>
</dbReference>
<evidence type="ECO:0000259" key="1">
    <source>
        <dbReference type="Pfam" id="PF16121"/>
    </source>
</evidence>
<keyword evidence="2" id="KW-0687">Ribonucleoprotein</keyword>
<protein>
    <submittedName>
        <fullName evidence="2">40S ribosomal protein S4, X isoform</fullName>
    </submittedName>
</protein>
<keyword evidence="2" id="KW-0689">Ribosomal protein</keyword>
<dbReference type="PANTHER" id="PTHR11581">
    <property type="entry name" value="30S/40S RIBOSOMAL PROTEIN S4"/>
    <property type="match status" value="1"/>
</dbReference>
<dbReference type="PANTHER" id="PTHR11581:SF0">
    <property type="entry name" value="SMALL RIBOSOMAL SUBUNIT PROTEIN ES4"/>
    <property type="match status" value="1"/>
</dbReference>
<dbReference type="Proteomes" id="UP001266305">
    <property type="component" value="Unassembled WGS sequence"/>
</dbReference>
<accession>A0ABQ9TDT5</accession>
<organism evidence="2 3">
    <name type="scientific">Saguinus oedipus</name>
    <name type="common">Cotton-top tamarin</name>
    <name type="synonym">Oedipomidas oedipus</name>
    <dbReference type="NCBI Taxonomy" id="9490"/>
    <lineage>
        <taxon>Eukaryota</taxon>
        <taxon>Metazoa</taxon>
        <taxon>Chordata</taxon>
        <taxon>Craniata</taxon>
        <taxon>Vertebrata</taxon>
        <taxon>Euteleostomi</taxon>
        <taxon>Mammalia</taxon>
        <taxon>Eutheria</taxon>
        <taxon>Euarchontoglires</taxon>
        <taxon>Primates</taxon>
        <taxon>Haplorrhini</taxon>
        <taxon>Platyrrhini</taxon>
        <taxon>Cebidae</taxon>
        <taxon>Callitrichinae</taxon>
        <taxon>Saguinus</taxon>
    </lineage>
</organism>